<gene>
    <name evidence="2" type="ORF">BT96DRAFT_915633</name>
</gene>
<organism evidence="2 3">
    <name type="scientific">Gymnopus androsaceus JB14</name>
    <dbReference type="NCBI Taxonomy" id="1447944"/>
    <lineage>
        <taxon>Eukaryota</taxon>
        <taxon>Fungi</taxon>
        <taxon>Dikarya</taxon>
        <taxon>Basidiomycota</taxon>
        <taxon>Agaricomycotina</taxon>
        <taxon>Agaricomycetes</taxon>
        <taxon>Agaricomycetidae</taxon>
        <taxon>Agaricales</taxon>
        <taxon>Marasmiineae</taxon>
        <taxon>Omphalotaceae</taxon>
        <taxon>Gymnopus</taxon>
    </lineage>
</organism>
<keyword evidence="3" id="KW-1185">Reference proteome</keyword>
<evidence type="ECO:0000313" key="3">
    <source>
        <dbReference type="Proteomes" id="UP000799118"/>
    </source>
</evidence>
<dbReference type="AlphaFoldDB" id="A0A6A4I9Y7"/>
<accession>A0A6A4I9Y7</accession>
<dbReference type="EMBL" id="ML769404">
    <property type="protein sequence ID" value="KAE9406138.1"/>
    <property type="molecule type" value="Genomic_DNA"/>
</dbReference>
<evidence type="ECO:0000256" key="1">
    <source>
        <dbReference type="SAM" id="MobiDB-lite"/>
    </source>
</evidence>
<feature type="compositionally biased region" description="Basic and acidic residues" evidence="1">
    <location>
        <begin position="649"/>
        <end position="660"/>
    </location>
</feature>
<sequence length="732" mass="76559">MLLDIEIYLRVPQAKAAIPAECAPNQILQPGAAARRARRRMVHAMDDPGYSWGHVATFYLKQQMPRWKRFVFRYDRVFSSLSAFKGITGNAPKLEEFEISSIEPSLINFNDWQWIPNASNISLPVLQKVSLTNTAVCLNSSLLSSQPLHTIHISSPSTLQVGSLMHTLAKHASTLRTLSLHLTSLTPPVVPASTLPFTSTSPLCLLLLQELSLSGHSLLTQLAIAIATPALEELNVDIDLGRGGVFHNTNMAANPFGGPQPLSYIEDIVIDLLNRGTPAPADRLKALSIAFGFGNGRRATRERESDPYLSALKTAQACTCAGTTFLPPGHHSPTLAPSVVHNSWQFLGNLPALESLKVGLGGAAGHAWGANGTNTGPIPYNGSVTTADMIDGFLSALCVPDDDAFTGSASIGIPTATIGGAAVGGNGNVLTLTVGFPPPPGIPAPPGNAANTNNNIHAFNVGGNHYFPPIFAPPLPPLGVAAPPPPPPPPPAGGLGNLGTYLPGLNVATGGAGGWGAGAQGFVNNTGNGWLLPTLTEIGIKVGSAAFLPSASSGGPPGLMSSTFHQYLGYPGPTPPYSNWSSSLDDPSGAPGAGHMRRLLDVVEGRNPKTGRGQSVDGVVPERLKSLELVLSVSGVPGRGVGHAAVSPSKKDKGKKKDSDSVGTSVIFVDGSAVQDIRKDKGAKATRNPNAATARTLIGTDSVAWAEERVKEVDIRCECVLWEGHMGLPRMW</sequence>
<dbReference type="Proteomes" id="UP000799118">
    <property type="component" value="Unassembled WGS sequence"/>
</dbReference>
<proteinExistence type="predicted"/>
<name>A0A6A4I9Y7_9AGAR</name>
<evidence type="ECO:0000313" key="2">
    <source>
        <dbReference type="EMBL" id="KAE9406138.1"/>
    </source>
</evidence>
<protein>
    <submittedName>
        <fullName evidence="2">Uncharacterized protein</fullName>
    </submittedName>
</protein>
<feature type="region of interest" description="Disordered" evidence="1">
    <location>
        <begin position="640"/>
        <end position="662"/>
    </location>
</feature>
<dbReference type="OrthoDB" id="3208947at2759"/>
<reference evidence="2" key="1">
    <citation type="journal article" date="2019" name="Environ. Microbiol.">
        <title>Fungal ecological strategies reflected in gene transcription - a case study of two litter decomposers.</title>
        <authorList>
            <person name="Barbi F."/>
            <person name="Kohler A."/>
            <person name="Barry K."/>
            <person name="Baskaran P."/>
            <person name="Daum C."/>
            <person name="Fauchery L."/>
            <person name="Ihrmark K."/>
            <person name="Kuo A."/>
            <person name="LaButti K."/>
            <person name="Lipzen A."/>
            <person name="Morin E."/>
            <person name="Grigoriev I.V."/>
            <person name="Henrissat B."/>
            <person name="Lindahl B."/>
            <person name="Martin F."/>
        </authorList>
    </citation>
    <scope>NUCLEOTIDE SEQUENCE</scope>
    <source>
        <strain evidence="2">JB14</strain>
    </source>
</reference>